<accession>A0ABQ9ILC2</accession>
<reference evidence="1 2" key="1">
    <citation type="submission" date="2023-02" db="EMBL/GenBank/DDBJ databases">
        <title>LHISI_Scaffold_Assembly.</title>
        <authorList>
            <person name="Stuart O.P."/>
            <person name="Cleave R."/>
            <person name="Magrath M.J.L."/>
            <person name="Mikheyev A.S."/>
        </authorList>
    </citation>
    <scope>NUCLEOTIDE SEQUENCE [LARGE SCALE GENOMIC DNA]</scope>
    <source>
        <strain evidence="1">Daus_M_001</strain>
        <tissue evidence="1">Leg muscle</tissue>
    </source>
</reference>
<protein>
    <submittedName>
        <fullName evidence="1">Uncharacterized protein</fullName>
    </submittedName>
</protein>
<gene>
    <name evidence="1" type="ORF">PR048_002593</name>
</gene>
<evidence type="ECO:0000313" key="1">
    <source>
        <dbReference type="EMBL" id="KAJ8897247.1"/>
    </source>
</evidence>
<evidence type="ECO:0000313" key="2">
    <source>
        <dbReference type="Proteomes" id="UP001159363"/>
    </source>
</evidence>
<organism evidence="1 2">
    <name type="scientific">Dryococelus australis</name>
    <dbReference type="NCBI Taxonomy" id="614101"/>
    <lineage>
        <taxon>Eukaryota</taxon>
        <taxon>Metazoa</taxon>
        <taxon>Ecdysozoa</taxon>
        <taxon>Arthropoda</taxon>
        <taxon>Hexapoda</taxon>
        <taxon>Insecta</taxon>
        <taxon>Pterygota</taxon>
        <taxon>Neoptera</taxon>
        <taxon>Polyneoptera</taxon>
        <taxon>Phasmatodea</taxon>
        <taxon>Verophasmatodea</taxon>
        <taxon>Anareolatae</taxon>
        <taxon>Phasmatidae</taxon>
        <taxon>Eurycanthinae</taxon>
        <taxon>Dryococelus</taxon>
    </lineage>
</organism>
<name>A0ABQ9ILC2_9NEOP</name>
<proteinExistence type="predicted"/>
<keyword evidence="2" id="KW-1185">Reference proteome</keyword>
<comment type="caution">
    <text evidence="1">The sequence shown here is derived from an EMBL/GenBank/DDBJ whole genome shotgun (WGS) entry which is preliminary data.</text>
</comment>
<sequence length="565" mass="63122">MWESCWTMPLVGGFYRGSLVSPSLSFRRCSILTSITLVGSQDLDVKSLPDLLTFHSNHALQNVDTRSRHLPLPTADHAARSEPRQSSIHALQLRNSRPRGPSHLDTARATIWNVRQTPSRAESLEYHLVGLALKLIRRRTIACRYLTTLLHPRSHAPGGPSTDAQTSDTQQYYTDTVAGAMVAERLARSPPPQENRVFNTRPGHRIFASGNRAGRCRWSAGFSRGSSVSPAPSFRRCSIFTSIILIGSQDLAVKNRPNLFTHSLVALRCSLYREQPLDTRLHRRRAAATPGVGATSGAAVLVHTRSRRRTHPRIRRALVPECVLCCADVGIRLVLCTETFSVESLFACLVRGSYAGSFQYCQPTCPQRGDTREIYLSLGSRGGLGDNYVASREGSFLIANMWCGAWQRFIRLGSNIAGSSIPPTAMIYRSSGQMSLELRKYSQLLLTSPALFPPPNTRIVSARELSSWWFRSVLIVRRMCAKTHRLPFRWSLLPLLVLYHSELIHSTHQLISLEACLLSHFCIVRHDHMEGQSTPSHTERTRSVIQSILQINTEINTTSVSSARR</sequence>
<dbReference type="EMBL" id="JARBHB010000001">
    <property type="protein sequence ID" value="KAJ8897247.1"/>
    <property type="molecule type" value="Genomic_DNA"/>
</dbReference>
<dbReference type="Proteomes" id="UP001159363">
    <property type="component" value="Chromosome 1"/>
</dbReference>